<dbReference type="Proteomes" id="UP000019377">
    <property type="component" value="Unassembled WGS sequence"/>
</dbReference>
<feature type="region of interest" description="Disordered" evidence="1">
    <location>
        <begin position="305"/>
        <end position="339"/>
    </location>
</feature>
<dbReference type="AlphaFoldDB" id="V5GFJ5"/>
<dbReference type="Gene3D" id="3.40.630.30">
    <property type="match status" value="1"/>
</dbReference>
<evidence type="ECO:0000259" key="2">
    <source>
        <dbReference type="PROSITE" id="PS51186"/>
    </source>
</evidence>
<dbReference type="OrthoDB" id="2545846at2759"/>
<sequence length="339" mass="37318">MDRKRKQYELVADLKQYDETLEALENGIFAVNHLMPDSDFRRRSSSSSSPNVDLLATPSPLPLSASSSTGAVEKEAFLKDLREFFVLVGKHRDAVAADLHKAKSSMLAGGSWKGVPSSIANLLTLTELRKAAWARIYASGLATGDAAISTTRVPSWKQFDTLMIKRHRYIAVDPKDNRTLGWIACSDPHPQISMFYDDDDSIEVAAEDERRSRCAELQVMVAEAERGRGVGMYLVNALLTSLETDRRFSTVQASFFPENVGARKLFIKCGFDSVSTRKNAVKMLDGPSKGSCRDLLTVDIKLTSAAQQSQQEPSSSSTEAPASIDTIDPNAVLKRPRLQ</sequence>
<keyword evidence="4" id="KW-1185">Reference proteome</keyword>
<proteinExistence type="predicted"/>
<organism evidence="3 4">
    <name type="scientific">Kalmanozyma brasiliensis (strain GHG001)</name>
    <name type="common">Yeast</name>
    <name type="synonym">Pseudozyma brasiliensis</name>
    <dbReference type="NCBI Taxonomy" id="1365824"/>
    <lineage>
        <taxon>Eukaryota</taxon>
        <taxon>Fungi</taxon>
        <taxon>Dikarya</taxon>
        <taxon>Basidiomycota</taxon>
        <taxon>Ustilaginomycotina</taxon>
        <taxon>Ustilaginomycetes</taxon>
        <taxon>Ustilaginales</taxon>
        <taxon>Ustilaginaceae</taxon>
        <taxon>Kalmanozyma</taxon>
    </lineage>
</organism>
<dbReference type="InterPro" id="IPR000182">
    <property type="entry name" value="GNAT_dom"/>
</dbReference>
<reference evidence="4" key="1">
    <citation type="journal article" date="2013" name="Genome Announc.">
        <title>Draft genome sequence of Pseudozyma brasiliensis sp. nov. strain GHG001, a high producer of endo-1,4-xylanase isolated from an insect pest of sugarcane.</title>
        <authorList>
            <person name="Oliveira J.V.D.C."/>
            <person name="dos Santos R.A.C."/>
            <person name="Borges T.A."/>
            <person name="Riano-Pachon D.M."/>
            <person name="Goldman G.H."/>
        </authorList>
    </citation>
    <scope>NUCLEOTIDE SEQUENCE [LARGE SCALE GENOMIC DNA]</scope>
    <source>
        <strain evidence="4">GHG001</strain>
    </source>
</reference>
<protein>
    <recommendedName>
        <fullName evidence="2">N-acetyltransferase domain-containing protein</fullName>
    </recommendedName>
</protein>
<dbReference type="RefSeq" id="XP_016289791.1">
    <property type="nucleotide sequence ID" value="XM_016439458.1"/>
</dbReference>
<dbReference type="InterPro" id="IPR016181">
    <property type="entry name" value="Acyl_CoA_acyltransferase"/>
</dbReference>
<feature type="domain" description="N-acetyltransferase" evidence="2">
    <location>
        <begin position="120"/>
        <end position="299"/>
    </location>
</feature>
<accession>V5GFJ5</accession>
<name>V5GFJ5_KALBG</name>
<evidence type="ECO:0000256" key="1">
    <source>
        <dbReference type="SAM" id="MobiDB-lite"/>
    </source>
</evidence>
<dbReference type="GO" id="GO:0016747">
    <property type="term" value="F:acyltransferase activity, transferring groups other than amino-acyl groups"/>
    <property type="evidence" value="ECO:0007669"/>
    <property type="project" value="InterPro"/>
</dbReference>
<dbReference type="Pfam" id="PF00583">
    <property type="entry name" value="Acetyltransf_1"/>
    <property type="match status" value="1"/>
</dbReference>
<gene>
    <name evidence="3" type="ORF">PSEUBRA_SCAF8g02165</name>
</gene>
<evidence type="ECO:0000313" key="3">
    <source>
        <dbReference type="EMBL" id="EST04802.1"/>
    </source>
</evidence>
<feature type="compositionally biased region" description="Low complexity" evidence="1">
    <location>
        <begin position="305"/>
        <end position="323"/>
    </location>
</feature>
<dbReference type="eggNOG" id="ENOG502RDVR">
    <property type="taxonomic scope" value="Eukaryota"/>
</dbReference>
<dbReference type="PROSITE" id="PS51186">
    <property type="entry name" value="GNAT"/>
    <property type="match status" value="1"/>
</dbReference>
<dbReference type="GeneID" id="27422170"/>
<dbReference type="OMA" id="DTLMIKR"/>
<evidence type="ECO:0000313" key="4">
    <source>
        <dbReference type="Proteomes" id="UP000019377"/>
    </source>
</evidence>
<dbReference type="EMBL" id="KI545894">
    <property type="protein sequence ID" value="EST04802.1"/>
    <property type="molecule type" value="Genomic_DNA"/>
</dbReference>
<dbReference type="SUPFAM" id="SSF55729">
    <property type="entry name" value="Acyl-CoA N-acyltransferases (Nat)"/>
    <property type="match status" value="1"/>
</dbReference>
<dbReference type="HOGENOM" id="CLU_070645_0_0_1"/>